<evidence type="ECO:0000313" key="3">
    <source>
        <dbReference type="EMBL" id="PIU37138.1"/>
    </source>
</evidence>
<protein>
    <recommendedName>
        <fullName evidence="5">PsbP C-terminal domain-containing protein</fullName>
    </recommendedName>
</protein>
<keyword evidence="2" id="KW-0472">Membrane</keyword>
<organism evidence="3 4">
    <name type="scientific">Candidatus Roizmanbacteria bacterium CG07_land_8_20_14_0_80_34_15</name>
    <dbReference type="NCBI Taxonomy" id="1974849"/>
    <lineage>
        <taxon>Bacteria</taxon>
        <taxon>Candidatus Roizmaniibacteriota</taxon>
    </lineage>
</organism>
<gene>
    <name evidence="3" type="ORF">COT02_02460</name>
</gene>
<name>A0A2M6YUE4_9BACT</name>
<keyword evidence="2" id="KW-1133">Transmembrane helix</keyword>
<comment type="caution">
    <text evidence="3">The sequence shown here is derived from an EMBL/GenBank/DDBJ whole genome shotgun (WGS) entry which is preliminary data.</text>
</comment>
<keyword evidence="2" id="KW-0812">Transmembrane</keyword>
<dbReference type="EMBL" id="PEWY01000066">
    <property type="protein sequence ID" value="PIU37138.1"/>
    <property type="molecule type" value="Genomic_DNA"/>
</dbReference>
<feature type="transmembrane region" description="Helical" evidence="2">
    <location>
        <begin position="28"/>
        <end position="46"/>
    </location>
</feature>
<reference evidence="4" key="1">
    <citation type="submission" date="2017-09" db="EMBL/GenBank/DDBJ databases">
        <title>Depth-based differentiation of microbial function through sediment-hosted aquifers and enrichment of novel symbionts in the deep terrestrial subsurface.</title>
        <authorList>
            <person name="Probst A.J."/>
            <person name="Ladd B."/>
            <person name="Jarett J.K."/>
            <person name="Geller-Mcgrath D.E."/>
            <person name="Sieber C.M.K."/>
            <person name="Emerson J.B."/>
            <person name="Anantharaman K."/>
            <person name="Thomas B.C."/>
            <person name="Malmstrom R."/>
            <person name="Stieglmeier M."/>
            <person name="Klingl A."/>
            <person name="Woyke T."/>
            <person name="Ryan C.M."/>
            <person name="Banfield J.F."/>
        </authorList>
    </citation>
    <scope>NUCLEOTIDE SEQUENCE [LARGE SCALE GENOMIC DNA]</scope>
</reference>
<accession>A0A2M6YUE4</accession>
<dbReference type="Proteomes" id="UP000230184">
    <property type="component" value="Unassembled WGS sequence"/>
</dbReference>
<feature type="region of interest" description="Disordered" evidence="1">
    <location>
        <begin position="64"/>
        <end position="85"/>
    </location>
</feature>
<evidence type="ECO:0000256" key="2">
    <source>
        <dbReference type="SAM" id="Phobius"/>
    </source>
</evidence>
<evidence type="ECO:0000256" key="1">
    <source>
        <dbReference type="SAM" id="MobiDB-lite"/>
    </source>
</evidence>
<evidence type="ECO:0000313" key="4">
    <source>
        <dbReference type="Proteomes" id="UP000230184"/>
    </source>
</evidence>
<dbReference type="AlphaFoldDB" id="A0A2M6YUE4"/>
<sequence>MDPIQSPTQQPPPEVFVTQPKPNYLKTILFSILLIITVGLISYLIFQNQKLQKQVINPSVSPTIQVPSPTSQSVSPTPKTVSSISIPPDETAGWKVYKNERFGFQLKYPVNYEVSNKNPNGESTYIMPIGFNKMDEQERGFSSFININVLTSDSNSTPETFVSSAKGPGFDDKRDIKTITIDGKPAIQFMSNNTQLGSGDETNTVIATNQKKELIIISISAQGNSDPYLFPNQILSTFKFTSEN</sequence>
<evidence type="ECO:0008006" key="5">
    <source>
        <dbReference type="Google" id="ProtNLM"/>
    </source>
</evidence>
<proteinExistence type="predicted"/>